<dbReference type="EMBL" id="JACJIP010000018">
    <property type="protein sequence ID" value="MBA9086395.1"/>
    <property type="molecule type" value="Genomic_DNA"/>
</dbReference>
<dbReference type="CDD" id="cd00090">
    <property type="entry name" value="HTH_ARSR"/>
    <property type="match status" value="1"/>
</dbReference>
<gene>
    <name evidence="5" type="ORF">FHR92_002873</name>
</gene>
<dbReference type="PANTHER" id="PTHR33154:SF18">
    <property type="entry name" value="ARSENICAL RESISTANCE OPERON REPRESSOR"/>
    <property type="match status" value="1"/>
</dbReference>
<evidence type="ECO:0000256" key="2">
    <source>
        <dbReference type="ARBA" id="ARBA00023125"/>
    </source>
</evidence>
<evidence type="ECO:0000256" key="1">
    <source>
        <dbReference type="ARBA" id="ARBA00023015"/>
    </source>
</evidence>
<dbReference type="InterPro" id="IPR011991">
    <property type="entry name" value="ArsR-like_HTH"/>
</dbReference>
<evidence type="ECO:0000259" key="4">
    <source>
        <dbReference type="PROSITE" id="PS50987"/>
    </source>
</evidence>
<dbReference type="InterPro" id="IPR036390">
    <property type="entry name" value="WH_DNA-bd_sf"/>
</dbReference>
<reference evidence="5 6" key="1">
    <citation type="submission" date="2020-08" db="EMBL/GenBank/DDBJ databases">
        <title>Genomic Encyclopedia of Type Strains, Phase III (KMG-III): the genomes of soil and plant-associated and newly described type strains.</title>
        <authorList>
            <person name="Whitman W."/>
        </authorList>
    </citation>
    <scope>NUCLEOTIDE SEQUENCE [LARGE SCALE GENOMIC DNA]</scope>
    <source>
        <strain evidence="5 6">CECT 8693</strain>
    </source>
</reference>
<evidence type="ECO:0000256" key="3">
    <source>
        <dbReference type="ARBA" id="ARBA00023163"/>
    </source>
</evidence>
<dbReference type="Proteomes" id="UP000567067">
    <property type="component" value="Unassembled WGS sequence"/>
</dbReference>
<dbReference type="SMART" id="SM00418">
    <property type="entry name" value="HTH_ARSR"/>
    <property type="match status" value="1"/>
</dbReference>
<organism evidence="5 6">
    <name type="scientific">Fontibacillus solani</name>
    <dbReference type="NCBI Taxonomy" id="1572857"/>
    <lineage>
        <taxon>Bacteria</taxon>
        <taxon>Bacillati</taxon>
        <taxon>Bacillota</taxon>
        <taxon>Bacilli</taxon>
        <taxon>Bacillales</taxon>
        <taxon>Paenibacillaceae</taxon>
        <taxon>Fontibacillus</taxon>
    </lineage>
</organism>
<dbReference type="GO" id="GO:0003677">
    <property type="term" value="F:DNA binding"/>
    <property type="evidence" value="ECO:0007669"/>
    <property type="project" value="UniProtKB-KW"/>
</dbReference>
<dbReference type="PANTHER" id="PTHR33154">
    <property type="entry name" value="TRANSCRIPTIONAL REGULATOR, ARSR FAMILY"/>
    <property type="match status" value="1"/>
</dbReference>
<accession>A0A7W3SUH9</accession>
<dbReference type="InterPro" id="IPR036388">
    <property type="entry name" value="WH-like_DNA-bd_sf"/>
</dbReference>
<dbReference type="Pfam" id="PF01022">
    <property type="entry name" value="HTH_5"/>
    <property type="match status" value="1"/>
</dbReference>
<protein>
    <submittedName>
        <fullName evidence="5">ArsR family transcriptional regulator</fullName>
    </submittedName>
</protein>
<evidence type="ECO:0000313" key="5">
    <source>
        <dbReference type="EMBL" id="MBA9086395.1"/>
    </source>
</evidence>
<name>A0A7W3SUH9_9BACL</name>
<dbReference type="PRINTS" id="PR00778">
    <property type="entry name" value="HTHARSR"/>
</dbReference>
<dbReference type="InterPro" id="IPR001845">
    <property type="entry name" value="HTH_ArsR_DNA-bd_dom"/>
</dbReference>
<keyword evidence="6" id="KW-1185">Reference proteome</keyword>
<dbReference type="SUPFAM" id="SSF46785">
    <property type="entry name" value="Winged helix' DNA-binding domain"/>
    <property type="match status" value="1"/>
</dbReference>
<dbReference type="PROSITE" id="PS50987">
    <property type="entry name" value="HTH_ARSR_2"/>
    <property type="match status" value="1"/>
</dbReference>
<dbReference type="InterPro" id="IPR051081">
    <property type="entry name" value="HTH_MetalResp_TranReg"/>
</dbReference>
<keyword evidence="3" id="KW-0804">Transcription</keyword>
<dbReference type="NCBIfam" id="NF033788">
    <property type="entry name" value="HTH_metalloreg"/>
    <property type="match status" value="1"/>
</dbReference>
<evidence type="ECO:0000313" key="6">
    <source>
        <dbReference type="Proteomes" id="UP000567067"/>
    </source>
</evidence>
<keyword evidence="2" id="KW-0238">DNA-binding</keyword>
<sequence>MDEMITILKLLADRTRLTILTLLKDGERCVCDLVDILQTTQPNISQHLRKLKDSGLVQESRRGQWAYYSLSVDNKSYVQAVMSEVTLPDNILENMKKKCTSNDCCN</sequence>
<proteinExistence type="predicted"/>
<feature type="domain" description="HTH arsR-type" evidence="4">
    <location>
        <begin position="1"/>
        <end position="93"/>
    </location>
</feature>
<keyword evidence="1" id="KW-0805">Transcription regulation</keyword>
<dbReference type="Gene3D" id="1.10.10.10">
    <property type="entry name" value="Winged helix-like DNA-binding domain superfamily/Winged helix DNA-binding domain"/>
    <property type="match status" value="1"/>
</dbReference>
<comment type="caution">
    <text evidence="5">The sequence shown here is derived from an EMBL/GenBank/DDBJ whole genome shotgun (WGS) entry which is preliminary data.</text>
</comment>
<dbReference type="AlphaFoldDB" id="A0A7W3SUH9"/>
<dbReference type="GO" id="GO:0003700">
    <property type="term" value="F:DNA-binding transcription factor activity"/>
    <property type="evidence" value="ECO:0007669"/>
    <property type="project" value="InterPro"/>
</dbReference>